<comment type="caution">
    <text evidence="11">The sequence shown here is derived from an EMBL/GenBank/DDBJ whole genome shotgun (WGS) entry which is preliminary data.</text>
</comment>
<dbReference type="GO" id="GO:0005737">
    <property type="term" value="C:cytoplasm"/>
    <property type="evidence" value="ECO:0007669"/>
    <property type="project" value="UniProtKB-SubCell"/>
</dbReference>
<dbReference type="InterPro" id="IPR013785">
    <property type="entry name" value="Aldolase_TIM"/>
</dbReference>
<dbReference type="GO" id="GO:0051539">
    <property type="term" value="F:4 iron, 4 sulfur cluster binding"/>
    <property type="evidence" value="ECO:0007669"/>
    <property type="project" value="UniProtKB-UniRule"/>
</dbReference>
<dbReference type="SUPFAM" id="SSF102114">
    <property type="entry name" value="Radical SAM enzymes"/>
    <property type="match status" value="1"/>
</dbReference>
<evidence type="ECO:0000256" key="5">
    <source>
        <dbReference type="ARBA" id="ARBA00022723"/>
    </source>
</evidence>
<dbReference type="InterPro" id="IPR058240">
    <property type="entry name" value="rSAM_sf"/>
</dbReference>
<evidence type="ECO:0000256" key="1">
    <source>
        <dbReference type="ARBA" id="ARBA00006100"/>
    </source>
</evidence>
<dbReference type="PANTHER" id="PTHR13932">
    <property type="entry name" value="COPROPORPHYRINIGEN III OXIDASE"/>
    <property type="match status" value="1"/>
</dbReference>
<organism evidence="11 12">
    <name type="scientific">Ruthenibacterium lactatiformans</name>
    <dbReference type="NCBI Taxonomy" id="1550024"/>
    <lineage>
        <taxon>Bacteria</taxon>
        <taxon>Bacillati</taxon>
        <taxon>Bacillota</taxon>
        <taxon>Clostridia</taxon>
        <taxon>Eubacteriales</taxon>
        <taxon>Oscillospiraceae</taxon>
        <taxon>Ruthenibacterium</taxon>
    </lineage>
</organism>
<dbReference type="AlphaFoldDB" id="A0A0D8IXH8"/>
<keyword evidence="5 9" id="KW-0479">Metal-binding</keyword>
<dbReference type="PATRIC" id="fig|1550024.3.peg.2792"/>
<keyword evidence="7 9" id="KW-0411">Iron-sulfur</keyword>
<dbReference type="GO" id="GO:0046872">
    <property type="term" value="F:metal ion binding"/>
    <property type="evidence" value="ECO:0007669"/>
    <property type="project" value="UniProtKB-UniRule"/>
</dbReference>
<keyword evidence="9" id="KW-0963">Cytoplasm</keyword>
<comment type="subcellular location">
    <subcellularLocation>
        <location evidence="9">Cytoplasm</location>
    </subcellularLocation>
</comment>
<evidence type="ECO:0000259" key="10">
    <source>
        <dbReference type="PROSITE" id="PS51918"/>
    </source>
</evidence>
<dbReference type="PANTHER" id="PTHR13932:SF5">
    <property type="entry name" value="RADICAL S-ADENOSYL METHIONINE DOMAIN-CONTAINING PROTEIN 1, MITOCHONDRIAL"/>
    <property type="match status" value="1"/>
</dbReference>
<dbReference type="InterPro" id="IPR004559">
    <property type="entry name" value="HemW-like"/>
</dbReference>
<evidence type="ECO:0000313" key="11">
    <source>
        <dbReference type="EMBL" id="KJF39377.1"/>
    </source>
</evidence>
<keyword evidence="6 9" id="KW-0408">Iron</keyword>
<dbReference type="GO" id="GO:0006779">
    <property type="term" value="P:porphyrin-containing compound biosynthetic process"/>
    <property type="evidence" value="ECO:0007669"/>
    <property type="project" value="InterPro"/>
</dbReference>
<dbReference type="InterPro" id="IPR010723">
    <property type="entry name" value="HemN_C"/>
</dbReference>
<name>A0A0D8IXH8_9FIRM</name>
<dbReference type="SFLD" id="SFLDF00562">
    <property type="entry name" value="HemN-like__clustered_with_heat"/>
    <property type="match status" value="1"/>
</dbReference>
<dbReference type="GeneID" id="42857345"/>
<dbReference type="SMART" id="SM00729">
    <property type="entry name" value="Elp3"/>
    <property type="match status" value="1"/>
</dbReference>
<accession>A0A0D8IXH8</accession>
<keyword evidence="12" id="KW-1185">Reference proteome</keyword>
<dbReference type="NCBIfam" id="TIGR00539">
    <property type="entry name" value="hemN_rel"/>
    <property type="match status" value="1"/>
</dbReference>
<dbReference type="Gene3D" id="3.20.20.70">
    <property type="entry name" value="Aldolase class I"/>
    <property type="match status" value="1"/>
</dbReference>
<evidence type="ECO:0000256" key="8">
    <source>
        <dbReference type="ARBA" id="ARBA00023186"/>
    </source>
</evidence>
<evidence type="ECO:0000256" key="6">
    <source>
        <dbReference type="ARBA" id="ARBA00023004"/>
    </source>
</evidence>
<proteinExistence type="inferred from homology"/>
<evidence type="ECO:0000256" key="7">
    <source>
        <dbReference type="ARBA" id="ARBA00023014"/>
    </source>
</evidence>
<feature type="domain" description="Radical SAM core" evidence="10">
    <location>
        <begin position="1"/>
        <end position="226"/>
    </location>
</feature>
<sequence>MFGLYIHIPYCRSKCRYCDFYSTPCPDGVPEAYIDALCREMDRFSPCGSTPLRPDTLYFGGGTPSLLTPAQAARLIRAAGPVPGAEITLEANPETVTPERLAAFRRAGVNRLSLGIQTARDDSLARLGRRHTAAQSRRALGMAVQAGFTDISGDLMLALPAYTMAELDETTALLAESGCTHISGYLLKIEPNTVFGKRPPEALPGDDAAADFYLAAVEKLAALGYAQYEISNFARPGFESRHNRIYWDCGDYLGLGPAAHSCMGGKRFATPAGTAAFLAAPAVYEPQGECTAEDYIMLQLRLSRGLSLSALRARYGVSFSSEKLRFLQTLAEHGLAVFDGSVLRLTPRGMLVQNSILCELV</sequence>
<keyword evidence="3 9" id="KW-0349">Heme</keyword>
<reference evidence="11" key="1">
    <citation type="submission" date="2015-02" db="EMBL/GenBank/DDBJ databases">
        <title>A novel member of the family Ruminococcaceae isolated from human feces.</title>
        <authorList>
            <person name="Shkoporov A.N."/>
            <person name="Chaplin A.V."/>
            <person name="Motuzova O.V."/>
            <person name="Kafarskaia L.I."/>
            <person name="Khokhlova E.V."/>
            <person name="Efimov B.A."/>
        </authorList>
    </citation>
    <scope>NUCLEOTIDE SEQUENCE [LARGE SCALE GENOMIC DNA]</scope>
    <source>
        <strain evidence="11">585-1</strain>
    </source>
</reference>
<dbReference type="Pfam" id="PF04055">
    <property type="entry name" value="Radical_SAM"/>
    <property type="match status" value="1"/>
</dbReference>
<dbReference type="PROSITE" id="PS51918">
    <property type="entry name" value="RADICAL_SAM"/>
    <property type="match status" value="1"/>
</dbReference>
<comment type="function">
    <text evidence="9">Probably acts as a heme chaperone, transferring heme to an unknown acceptor. Binds one molecule of heme per monomer, possibly covalently. Binds 1 [4Fe-4S] cluster. The cluster is coordinated with 3 cysteines and an exchangeable S-adenosyl-L-methionine.</text>
</comment>
<evidence type="ECO:0000256" key="4">
    <source>
        <dbReference type="ARBA" id="ARBA00022691"/>
    </source>
</evidence>
<dbReference type="Pfam" id="PF06969">
    <property type="entry name" value="HemN_C"/>
    <property type="match status" value="1"/>
</dbReference>
<dbReference type="RefSeq" id="WP_050005711.1">
    <property type="nucleotide sequence ID" value="NZ_CAUEXJ010000001.1"/>
</dbReference>
<dbReference type="InterPro" id="IPR034505">
    <property type="entry name" value="Coproporphyrinogen-III_oxidase"/>
</dbReference>
<dbReference type="SFLD" id="SFLDS00029">
    <property type="entry name" value="Radical_SAM"/>
    <property type="match status" value="1"/>
</dbReference>
<gene>
    <name evidence="11" type="ORF">TQ39_12250</name>
</gene>
<evidence type="ECO:0000256" key="2">
    <source>
        <dbReference type="ARBA" id="ARBA00017228"/>
    </source>
</evidence>
<dbReference type="CDD" id="cd01335">
    <property type="entry name" value="Radical_SAM"/>
    <property type="match status" value="1"/>
</dbReference>
<evidence type="ECO:0000256" key="3">
    <source>
        <dbReference type="ARBA" id="ARBA00022617"/>
    </source>
</evidence>
<dbReference type="Proteomes" id="UP000032483">
    <property type="component" value="Unassembled WGS sequence"/>
</dbReference>
<protein>
    <recommendedName>
        <fullName evidence="2 9">Heme chaperone HemW</fullName>
    </recommendedName>
</protein>
<dbReference type="InterPro" id="IPR007197">
    <property type="entry name" value="rSAM"/>
</dbReference>
<evidence type="ECO:0000313" key="12">
    <source>
        <dbReference type="Proteomes" id="UP000032483"/>
    </source>
</evidence>
<dbReference type="SFLD" id="SFLDG01082">
    <property type="entry name" value="B12-binding_domain_containing"/>
    <property type="match status" value="1"/>
</dbReference>
<evidence type="ECO:0000256" key="9">
    <source>
        <dbReference type="RuleBase" id="RU364116"/>
    </source>
</evidence>
<comment type="similarity">
    <text evidence="1">Belongs to the anaerobic coproporphyrinogen-III oxidase family. HemW subfamily.</text>
</comment>
<dbReference type="EMBL" id="JXXK01000018">
    <property type="protein sequence ID" value="KJF39377.1"/>
    <property type="molecule type" value="Genomic_DNA"/>
</dbReference>
<dbReference type="SFLD" id="SFLDG01065">
    <property type="entry name" value="anaerobic_coproporphyrinogen-I"/>
    <property type="match status" value="1"/>
</dbReference>
<keyword evidence="4 9" id="KW-0949">S-adenosyl-L-methionine</keyword>
<dbReference type="GO" id="GO:0004109">
    <property type="term" value="F:coproporphyrinogen oxidase activity"/>
    <property type="evidence" value="ECO:0007669"/>
    <property type="project" value="InterPro"/>
</dbReference>
<dbReference type="InterPro" id="IPR006638">
    <property type="entry name" value="Elp3/MiaA/NifB-like_rSAM"/>
</dbReference>
<keyword evidence="9" id="KW-0004">4Fe-4S</keyword>
<keyword evidence="8 9" id="KW-0143">Chaperone</keyword>
<dbReference type="SFLD" id="SFLDF00288">
    <property type="entry name" value="HemN-like__clustered_with_nucl"/>
    <property type="match status" value="1"/>
</dbReference>